<evidence type="ECO:0000313" key="2">
    <source>
        <dbReference type="Proteomes" id="UP000256695"/>
    </source>
</evidence>
<name>A0A3D8J3C3_9HELI</name>
<gene>
    <name evidence="1" type="ORF">CQA57_07255</name>
</gene>
<proteinExistence type="predicted"/>
<reference evidence="1 2" key="1">
    <citation type="submission" date="2018-04" db="EMBL/GenBank/DDBJ databases">
        <title>Novel Campyloabacter and Helicobacter Species and Strains.</title>
        <authorList>
            <person name="Mannion A.J."/>
            <person name="Shen Z."/>
            <person name="Fox J.G."/>
        </authorList>
    </citation>
    <scope>NUCLEOTIDE SEQUENCE [LARGE SCALE GENOMIC DNA]</scope>
    <source>
        <strain evidence="1 2">MIT 04-9362</strain>
    </source>
</reference>
<keyword evidence="2" id="KW-1185">Reference proteome</keyword>
<organism evidence="1 2">
    <name type="scientific">Helicobacter anseris</name>
    <dbReference type="NCBI Taxonomy" id="375926"/>
    <lineage>
        <taxon>Bacteria</taxon>
        <taxon>Pseudomonadati</taxon>
        <taxon>Campylobacterota</taxon>
        <taxon>Epsilonproteobacteria</taxon>
        <taxon>Campylobacterales</taxon>
        <taxon>Helicobacteraceae</taxon>
        <taxon>Helicobacter</taxon>
    </lineage>
</organism>
<evidence type="ECO:0000313" key="1">
    <source>
        <dbReference type="EMBL" id="RDU71988.1"/>
    </source>
</evidence>
<dbReference type="RefSeq" id="WP_115579576.1">
    <property type="nucleotide sequence ID" value="NZ_NXLX01000023.1"/>
</dbReference>
<sequence>MNPKELIVKIKEYADIADASYALLHYIEENDEPESWFDEKLNLKNLLIKS</sequence>
<dbReference type="Proteomes" id="UP000256695">
    <property type="component" value="Unassembled WGS sequence"/>
</dbReference>
<protein>
    <submittedName>
        <fullName evidence="1">Diadenosine tetraphosphate hydrolase</fullName>
    </submittedName>
</protein>
<dbReference type="EMBL" id="NXLX01000023">
    <property type="protein sequence ID" value="RDU71988.1"/>
    <property type="molecule type" value="Genomic_DNA"/>
</dbReference>
<comment type="caution">
    <text evidence="1">The sequence shown here is derived from an EMBL/GenBank/DDBJ whole genome shotgun (WGS) entry which is preliminary data.</text>
</comment>
<dbReference type="AlphaFoldDB" id="A0A3D8J3C3"/>
<accession>A0A3D8J3C3</accession>
<dbReference type="GO" id="GO:0016787">
    <property type="term" value="F:hydrolase activity"/>
    <property type="evidence" value="ECO:0007669"/>
    <property type="project" value="UniProtKB-KW"/>
</dbReference>
<keyword evidence="1" id="KW-0378">Hydrolase</keyword>
<dbReference type="OrthoDB" id="5326915at2"/>